<keyword evidence="1" id="KW-1133">Transmembrane helix</keyword>
<dbReference type="AlphaFoldDB" id="A0A1R0KZ15"/>
<evidence type="ECO:0000256" key="1">
    <source>
        <dbReference type="SAM" id="Phobius"/>
    </source>
</evidence>
<dbReference type="EMBL" id="MQUQ01000004">
    <property type="protein sequence ID" value="OLZ54662.1"/>
    <property type="molecule type" value="Genomic_DNA"/>
</dbReference>
<keyword evidence="1" id="KW-0812">Transmembrane</keyword>
<protein>
    <submittedName>
        <fullName evidence="2">Uncharacterized protein</fullName>
    </submittedName>
</protein>
<evidence type="ECO:0000313" key="2">
    <source>
        <dbReference type="EMBL" id="OLZ54662.1"/>
    </source>
</evidence>
<organism evidence="2 3">
    <name type="scientific">Amycolatopsis coloradensis</name>
    <dbReference type="NCBI Taxonomy" id="76021"/>
    <lineage>
        <taxon>Bacteria</taxon>
        <taxon>Bacillati</taxon>
        <taxon>Actinomycetota</taxon>
        <taxon>Actinomycetes</taxon>
        <taxon>Pseudonocardiales</taxon>
        <taxon>Pseudonocardiaceae</taxon>
        <taxon>Amycolatopsis</taxon>
    </lineage>
</organism>
<feature type="transmembrane region" description="Helical" evidence="1">
    <location>
        <begin position="20"/>
        <end position="52"/>
    </location>
</feature>
<evidence type="ECO:0000313" key="3">
    <source>
        <dbReference type="Proteomes" id="UP000187486"/>
    </source>
</evidence>
<comment type="caution">
    <text evidence="2">The sequence shown here is derived from an EMBL/GenBank/DDBJ whole genome shotgun (WGS) entry which is preliminary data.</text>
</comment>
<reference evidence="2 3" key="1">
    <citation type="submission" date="2016-01" db="EMBL/GenBank/DDBJ databases">
        <title>Amycolatopsis coloradensis genome sequencing and assembly.</title>
        <authorList>
            <person name="Mayilraj S."/>
        </authorList>
    </citation>
    <scope>NUCLEOTIDE SEQUENCE [LARGE SCALE GENOMIC DNA]</scope>
    <source>
        <strain evidence="2 3">DSM 44225</strain>
    </source>
</reference>
<gene>
    <name evidence="2" type="ORF">BS329_09150</name>
</gene>
<keyword evidence="1" id="KW-0472">Membrane</keyword>
<keyword evidence="3" id="KW-1185">Reference proteome</keyword>
<accession>A0A1R0KZ15</accession>
<name>A0A1R0KZ15_9PSEU</name>
<proteinExistence type="predicted"/>
<dbReference type="Proteomes" id="UP000187486">
    <property type="component" value="Unassembled WGS sequence"/>
</dbReference>
<sequence length="60" mass="6445">MKPNGFREREPDDAAELGGGVMLAVGLVLAFFTWWLLAAIVHTAAGVLRLALIKGAERSH</sequence>